<dbReference type="AlphaFoldDB" id="A0A0R3PNA6"/>
<name>A0A0R3PNA6_ANGCS</name>
<reference evidence="2 3" key="2">
    <citation type="submission" date="2018-11" db="EMBL/GenBank/DDBJ databases">
        <authorList>
            <consortium name="Pathogen Informatics"/>
        </authorList>
    </citation>
    <scope>NUCLEOTIDE SEQUENCE [LARGE SCALE GENOMIC DNA]</scope>
    <source>
        <strain evidence="2 3">Costa Rica</strain>
    </source>
</reference>
<feature type="region of interest" description="Disordered" evidence="1">
    <location>
        <begin position="15"/>
        <end position="36"/>
    </location>
</feature>
<sequence>MHRYAEEHSCDTFRKSSKPCQVSDSTTASSSVIQKSAQSKVKPLNEIERKKMDRILVMKLKMNAKITAEIPTEEKIFLFIEGDDTRERQVVLASQSLQIFIEQSEEPLDYAEVVSKYLHDMDTISVQLV</sequence>
<dbReference type="EMBL" id="UYYA01003952">
    <property type="protein sequence ID" value="VDM58097.1"/>
    <property type="molecule type" value="Genomic_DNA"/>
</dbReference>
<evidence type="ECO:0000313" key="3">
    <source>
        <dbReference type="Proteomes" id="UP000267027"/>
    </source>
</evidence>
<dbReference type="STRING" id="334426.A0A0R3PNA6"/>
<evidence type="ECO:0000313" key="2">
    <source>
        <dbReference type="EMBL" id="VDM58097.1"/>
    </source>
</evidence>
<keyword evidence="3" id="KW-1185">Reference proteome</keyword>
<dbReference type="WBParaSite" id="ACOC_0000651101-mRNA-1">
    <property type="protein sequence ID" value="ACOC_0000651101-mRNA-1"/>
    <property type="gene ID" value="ACOC_0000651101"/>
</dbReference>
<reference evidence="4" key="1">
    <citation type="submission" date="2017-02" db="UniProtKB">
        <authorList>
            <consortium name="WormBaseParasite"/>
        </authorList>
    </citation>
    <scope>IDENTIFICATION</scope>
</reference>
<dbReference type="OrthoDB" id="407198at2759"/>
<gene>
    <name evidence="2" type="ORF">ACOC_LOCUS6512</name>
</gene>
<evidence type="ECO:0000313" key="4">
    <source>
        <dbReference type="WBParaSite" id="ACOC_0000651101-mRNA-1"/>
    </source>
</evidence>
<protein>
    <submittedName>
        <fullName evidence="4">Ras-associating domain-containing protein</fullName>
    </submittedName>
</protein>
<proteinExistence type="predicted"/>
<organism evidence="4">
    <name type="scientific">Angiostrongylus costaricensis</name>
    <name type="common">Nematode worm</name>
    <dbReference type="NCBI Taxonomy" id="334426"/>
    <lineage>
        <taxon>Eukaryota</taxon>
        <taxon>Metazoa</taxon>
        <taxon>Ecdysozoa</taxon>
        <taxon>Nematoda</taxon>
        <taxon>Chromadorea</taxon>
        <taxon>Rhabditida</taxon>
        <taxon>Rhabditina</taxon>
        <taxon>Rhabditomorpha</taxon>
        <taxon>Strongyloidea</taxon>
        <taxon>Metastrongylidae</taxon>
        <taxon>Angiostrongylus</taxon>
    </lineage>
</organism>
<dbReference type="Proteomes" id="UP000267027">
    <property type="component" value="Unassembled WGS sequence"/>
</dbReference>
<evidence type="ECO:0000256" key="1">
    <source>
        <dbReference type="SAM" id="MobiDB-lite"/>
    </source>
</evidence>
<accession>A0A0R3PNA6</accession>
<feature type="compositionally biased region" description="Polar residues" evidence="1">
    <location>
        <begin position="18"/>
        <end position="36"/>
    </location>
</feature>